<organism evidence="2 3">
    <name type="scientific">Thelephora terrestris</name>
    <dbReference type="NCBI Taxonomy" id="56493"/>
    <lineage>
        <taxon>Eukaryota</taxon>
        <taxon>Fungi</taxon>
        <taxon>Dikarya</taxon>
        <taxon>Basidiomycota</taxon>
        <taxon>Agaricomycotina</taxon>
        <taxon>Agaricomycetes</taxon>
        <taxon>Thelephorales</taxon>
        <taxon>Thelephoraceae</taxon>
        <taxon>Thelephora</taxon>
    </lineage>
</organism>
<keyword evidence="3" id="KW-1185">Reference proteome</keyword>
<dbReference type="EMBL" id="WIUZ02000024">
    <property type="protein sequence ID" value="KAF9778196.1"/>
    <property type="molecule type" value="Genomic_DNA"/>
</dbReference>
<dbReference type="GO" id="GO:0006772">
    <property type="term" value="P:thiamine metabolic process"/>
    <property type="evidence" value="ECO:0007669"/>
    <property type="project" value="UniProtKB-ARBA"/>
</dbReference>
<proteinExistence type="predicted"/>
<reference evidence="2" key="2">
    <citation type="submission" date="2020-11" db="EMBL/GenBank/DDBJ databases">
        <authorList>
            <consortium name="DOE Joint Genome Institute"/>
            <person name="Kuo A."/>
            <person name="Miyauchi S."/>
            <person name="Kiss E."/>
            <person name="Drula E."/>
            <person name="Kohler A."/>
            <person name="Sanchez-Garcia M."/>
            <person name="Andreopoulos B."/>
            <person name="Barry K.W."/>
            <person name="Bonito G."/>
            <person name="Buee M."/>
            <person name="Carver A."/>
            <person name="Chen C."/>
            <person name="Cichocki N."/>
            <person name="Clum A."/>
            <person name="Culley D."/>
            <person name="Crous P.W."/>
            <person name="Fauchery L."/>
            <person name="Girlanda M."/>
            <person name="Hayes R."/>
            <person name="Keri Z."/>
            <person name="Labutti K."/>
            <person name="Lipzen A."/>
            <person name="Lombard V."/>
            <person name="Magnuson J."/>
            <person name="Maillard F."/>
            <person name="Morin E."/>
            <person name="Murat C."/>
            <person name="Nolan M."/>
            <person name="Ohm R."/>
            <person name="Pangilinan J."/>
            <person name="Pereira M."/>
            <person name="Perotto S."/>
            <person name="Peter M."/>
            <person name="Riley R."/>
            <person name="Sitrit Y."/>
            <person name="Stielow B."/>
            <person name="Szollosi G."/>
            <person name="Zifcakova L."/>
            <person name="Stursova M."/>
            <person name="Spatafora J.W."/>
            <person name="Tedersoo L."/>
            <person name="Vaario L.-M."/>
            <person name="Yamada A."/>
            <person name="Yan M."/>
            <person name="Wang P."/>
            <person name="Xu J."/>
            <person name="Bruns T."/>
            <person name="Baldrian P."/>
            <person name="Vilgalys R."/>
            <person name="Henrissat B."/>
            <person name="Grigoriev I.V."/>
            <person name="Hibbett D."/>
            <person name="Nagy L.G."/>
            <person name="Martin F.M."/>
        </authorList>
    </citation>
    <scope>NUCLEOTIDE SEQUENCE</scope>
    <source>
        <strain evidence="2">UH-Tt-Lm1</strain>
    </source>
</reference>
<dbReference type="Pfam" id="PF03070">
    <property type="entry name" value="TENA_THI-4"/>
    <property type="match status" value="1"/>
</dbReference>
<gene>
    <name evidence="2" type="ORF">BJ322DRAFT_503013</name>
</gene>
<dbReference type="InterPro" id="IPR004305">
    <property type="entry name" value="Thiaminase-2/PQQC"/>
</dbReference>
<comment type="caution">
    <text evidence="2">The sequence shown here is derived from an EMBL/GenBank/DDBJ whole genome shotgun (WGS) entry which is preliminary data.</text>
</comment>
<sequence length="267" mass="31169">MSSPPTPAVSGRFRHVVGELDRAVANSTTEVPSEQWEVPLHKRDLVAKLIEENKDLWKELINNKFCRAMKESTRVDHHVLRGFEWYMMQEYYFVANQVEYEAARVPKAKTASDVQRTIKRVSNTAKYTDHFFKAITGAHPHGMGISSSTLLSTKLCPVMKKYIDLIDKAAEEESEVFSMVVMIAGLQSYYAIASDLYKYSEHRDTLWYKFWAEENFGLGSSCLQQQKFFIDNYKHWKDDMGKITKLFRETCEYELELWEEAWNHSPH</sequence>
<dbReference type="Proteomes" id="UP000736335">
    <property type="component" value="Unassembled WGS sequence"/>
</dbReference>
<evidence type="ECO:0000313" key="2">
    <source>
        <dbReference type="EMBL" id="KAF9778196.1"/>
    </source>
</evidence>
<dbReference type="CDD" id="cd19359">
    <property type="entry name" value="TenA_C_Bt3146-like"/>
    <property type="match status" value="1"/>
</dbReference>
<dbReference type="InterPro" id="IPR016084">
    <property type="entry name" value="Haem_Oase-like_multi-hlx"/>
</dbReference>
<dbReference type="AlphaFoldDB" id="A0A9P6H4A0"/>
<evidence type="ECO:0000313" key="3">
    <source>
        <dbReference type="Proteomes" id="UP000736335"/>
    </source>
</evidence>
<dbReference type="SUPFAM" id="SSF48613">
    <property type="entry name" value="Heme oxygenase-like"/>
    <property type="match status" value="1"/>
</dbReference>
<dbReference type="Gene3D" id="1.20.910.10">
    <property type="entry name" value="Heme oxygenase-like"/>
    <property type="match status" value="1"/>
</dbReference>
<accession>A0A9P6H4A0</accession>
<reference evidence="2" key="1">
    <citation type="journal article" date="2020" name="Nat. Commun.">
        <title>Large-scale genome sequencing of mycorrhizal fungi provides insights into the early evolution of symbiotic traits.</title>
        <authorList>
            <person name="Miyauchi S."/>
            <person name="Kiss E."/>
            <person name="Kuo A."/>
            <person name="Drula E."/>
            <person name="Kohler A."/>
            <person name="Sanchez-Garcia M."/>
            <person name="Morin E."/>
            <person name="Andreopoulos B."/>
            <person name="Barry K.W."/>
            <person name="Bonito G."/>
            <person name="Buee M."/>
            <person name="Carver A."/>
            <person name="Chen C."/>
            <person name="Cichocki N."/>
            <person name="Clum A."/>
            <person name="Culley D."/>
            <person name="Crous P.W."/>
            <person name="Fauchery L."/>
            <person name="Girlanda M."/>
            <person name="Hayes R.D."/>
            <person name="Keri Z."/>
            <person name="LaButti K."/>
            <person name="Lipzen A."/>
            <person name="Lombard V."/>
            <person name="Magnuson J."/>
            <person name="Maillard F."/>
            <person name="Murat C."/>
            <person name="Nolan M."/>
            <person name="Ohm R.A."/>
            <person name="Pangilinan J."/>
            <person name="Pereira M.F."/>
            <person name="Perotto S."/>
            <person name="Peter M."/>
            <person name="Pfister S."/>
            <person name="Riley R."/>
            <person name="Sitrit Y."/>
            <person name="Stielow J.B."/>
            <person name="Szollosi G."/>
            <person name="Zifcakova L."/>
            <person name="Stursova M."/>
            <person name="Spatafora J.W."/>
            <person name="Tedersoo L."/>
            <person name="Vaario L.M."/>
            <person name="Yamada A."/>
            <person name="Yan M."/>
            <person name="Wang P."/>
            <person name="Xu J."/>
            <person name="Bruns T."/>
            <person name="Baldrian P."/>
            <person name="Vilgalys R."/>
            <person name="Dunand C."/>
            <person name="Henrissat B."/>
            <person name="Grigoriev I.V."/>
            <person name="Hibbett D."/>
            <person name="Nagy L.G."/>
            <person name="Martin F.M."/>
        </authorList>
    </citation>
    <scope>NUCLEOTIDE SEQUENCE</scope>
    <source>
        <strain evidence="2">UH-Tt-Lm1</strain>
    </source>
</reference>
<protein>
    <recommendedName>
        <fullName evidence="1">Thiaminase-2/PQQC domain-containing protein</fullName>
    </recommendedName>
</protein>
<evidence type="ECO:0000259" key="1">
    <source>
        <dbReference type="Pfam" id="PF03070"/>
    </source>
</evidence>
<feature type="domain" description="Thiaminase-2/PQQC" evidence="1">
    <location>
        <begin position="54"/>
        <end position="263"/>
    </location>
</feature>
<name>A0A9P6H4A0_9AGAM</name>
<dbReference type="OrthoDB" id="2792107at2759"/>